<gene>
    <name evidence="1" type="ORF">D9758_012709</name>
</gene>
<evidence type="ECO:0000313" key="1">
    <source>
        <dbReference type="EMBL" id="KAF5349041.1"/>
    </source>
</evidence>
<protein>
    <recommendedName>
        <fullName evidence="3">Gag protein</fullName>
    </recommendedName>
</protein>
<sequence>MTTSIPKFTGETDEKLNPVDFLRDAEVYMIGSNIPEERMGKKMHLFFKAGSRADTWYRELGEEKKAGWDNFSDEFLKEFPAPEVAKPTSSERRKELLAMRITWAELGTRDKDTQEWTHQRFAHRLLDIAKAAGIAESSSDIVSVHENLPKVLRRNVSVEAKTWQEFTTAIKNVGVQTIKDAKEDEDKLKEVEDKLRRVEEQSTRTVLIPETPSKPLARAFANAQISTPPPALPFAKKPATSRLNEAQKATLRANVDAYEQRPNTKQGENDWKNDVKQFHAKHGMKVIFNETIVIPVRTRNIQTGIRRML</sequence>
<keyword evidence="2" id="KW-1185">Reference proteome</keyword>
<organism evidence="1 2">
    <name type="scientific">Tetrapyrgos nigripes</name>
    <dbReference type="NCBI Taxonomy" id="182062"/>
    <lineage>
        <taxon>Eukaryota</taxon>
        <taxon>Fungi</taxon>
        <taxon>Dikarya</taxon>
        <taxon>Basidiomycota</taxon>
        <taxon>Agaricomycotina</taxon>
        <taxon>Agaricomycetes</taxon>
        <taxon>Agaricomycetidae</taxon>
        <taxon>Agaricales</taxon>
        <taxon>Marasmiineae</taxon>
        <taxon>Marasmiaceae</taxon>
        <taxon>Tetrapyrgos</taxon>
    </lineage>
</organism>
<accession>A0A8H5CVY8</accession>
<dbReference type="EMBL" id="JAACJM010000083">
    <property type="protein sequence ID" value="KAF5349041.1"/>
    <property type="molecule type" value="Genomic_DNA"/>
</dbReference>
<reference evidence="1 2" key="1">
    <citation type="journal article" date="2020" name="ISME J.">
        <title>Uncovering the hidden diversity of litter-decomposition mechanisms in mushroom-forming fungi.</title>
        <authorList>
            <person name="Floudas D."/>
            <person name="Bentzer J."/>
            <person name="Ahren D."/>
            <person name="Johansson T."/>
            <person name="Persson P."/>
            <person name="Tunlid A."/>
        </authorList>
    </citation>
    <scope>NUCLEOTIDE SEQUENCE [LARGE SCALE GENOMIC DNA]</scope>
    <source>
        <strain evidence="1 2">CBS 291.85</strain>
    </source>
</reference>
<dbReference type="OrthoDB" id="3055569at2759"/>
<dbReference type="AlphaFoldDB" id="A0A8H5CVY8"/>
<comment type="caution">
    <text evidence="1">The sequence shown here is derived from an EMBL/GenBank/DDBJ whole genome shotgun (WGS) entry which is preliminary data.</text>
</comment>
<dbReference type="Proteomes" id="UP000559256">
    <property type="component" value="Unassembled WGS sequence"/>
</dbReference>
<evidence type="ECO:0000313" key="2">
    <source>
        <dbReference type="Proteomes" id="UP000559256"/>
    </source>
</evidence>
<proteinExistence type="predicted"/>
<name>A0A8H5CVY8_9AGAR</name>
<evidence type="ECO:0008006" key="3">
    <source>
        <dbReference type="Google" id="ProtNLM"/>
    </source>
</evidence>